<evidence type="ECO:0008006" key="3">
    <source>
        <dbReference type="Google" id="ProtNLM"/>
    </source>
</evidence>
<dbReference type="RefSeq" id="WP_190602011.1">
    <property type="nucleotide sequence ID" value="NZ_CP021056.1"/>
</dbReference>
<dbReference type="EMBL" id="CP021056">
    <property type="protein sequence ID" value="QXE26384.1"/>
    <property type="molecule type" value="Genomic_DNA"/>
</dbReference>
<dbReference type="Proteomes" id="UP000683511">
    <property type="component" value="Chromosome"/>
</dbReference>
<keyword evidence="2" id="KW-1185">Reference proteome</keyword>
<accession>A0A975Y7J3</accession>
<reference evidence="1" key="1">
    <citation type="submission" date="2017-04" db="EMBL/GenBank/DDBJ databases">
        <title>Genome deletions in a multicellular cyanobacterial endosymbiont for morphological adaptation in marine diatoms.</title>
        <authorList>
            <person name="Wang Y."/>
            <person name="Gao H."/>
            <person name="Li R."/>
            <person name="Xu X."/>
        </authorList>
    </citation>
    <scope>NUCLEOTIDE SEQUENCE</scope>
    <source>
        <strain evidence="1">FACHB 800</strain>
    </source>
</reference>
<protein>
    <recommendedName>
        <fullName evidence="3">DUF2795 domain-containing protein</fullName>
    </recommendedName>
</protein>
<name>A0A975Y7J3_9NOST</name>
<organism evidence="1 2">
    <name type="scientific">Richelia sinica FACHB-800</name>
    <dbReference type="NCBI Taxonomy" id="1357546"/>
    <lineage>
        <taxon>Bacteria</taxon>
        <taxon>Bacillati</taxon>
        <taxon>Cyanobacteriota</taxon>
        <taxon>Cyanophyceae</taxon>
        <taxon>Nostocales</taxon>
        <taxon>Nostocaceae</taxon>
        <taxon>Richelia</taxon>
    </lineage>
</organism>
<dbReference type="AlphaFoldDB" id="A0A975Y7J3"/>
<dbReference type="Pfam" id="PF11387">
    <property type="entry name" value="DUF2795"/>
    <property type="match status" value="1"/>
</dbReference>
<proteinExistence type="predicted"/>
<evidence type="ECO:0000313" key="1">
    <source>
        <dbReference type="EMBL" id="QXE26384.1"/>
    </source>
</evidence>
<dbReference type="KEGG" id="rsin:B6N60_05115"/>
<gene>
    <name evidence="1" type="ORF">B6N60_05115</name>
</gene>
<sequence>MTKANPVEVQKHLKGVDYPADKQELIRHAQQQGADREVLSLLERLPEDEEYETPAELNKAIGEIQ</sequence>
<evidence type="ECO:0000313" key="2">
    <source>
        <dbReference type="Proteomes" id="UP000683511"/>
    </source>
</evidence>
<dbReference type="InterPro" id="IPR021527">
    <property type="entry name" value="DUF2795"/>
</dbReference>